<proteinExistence type="predicted"/>
<keyword evidence="2" id="KW-1185">Reference proteome</keyword>
<dbReference type="EMBL" id="DF237783">
    <property type="protein sequence ID" value="GAQ91681.1"/>
    <property type="molecule type" value="Genomic_DNA"/>
</dbReference>
<gene>
    <name evidence="1" type="ORF">KFL_008340010</name>
</gene>
<evidence type="ECO:0000313" key="2">
    <source>
        <dbReference type="Proteomes" id="UP000054558"/>
    </source>
</evidence>
<dbReference type="PANTHER" id="PTHR36802">
    <property type="entry name" value="OS02G0815400 PROTEIN"/>
    <property type="match status" value="1"/>
</dbReference>
<reference evidence="1 2" key="1">
    <citation type="journal article" date="2014" name="Nat. Commun.">
        <title>Klebsormidium flaccidum genome reveals primary factors for plant terrestrial adaptation.</title>
        <authorList>
            <person name="Hori K."/>
            <person name="Maruyama F."/>
            <person name="Fujisawa T."/>
            <person name="Togashi T."/>
            <person name="Yamamoto N."/>
            <person name="Seo M."/>
            <person name="Sato S."/>
            <person name="Yamada T."/>
            <person name="Mori H."/>
            <person name="Tajima N."/>
            <person name="Moriyama T."/>
            <person name="Ikeuchi M."/>
            <person name="Watanabe M."/>
            <person name="Wada H."/>
            <person name="Kobayashi K."/>
            <person name="Saito M."/>
            <person name="Masuda T."/>
            <person name="Sasaki-Sekimoto Y."/>
            <person name="Mashiguchi K."/>
            <person name="Awai K."/>
            <person name="Shimojima M."/>
            <person name="Masuda S."/>
            <person name="Iwai M."/>
            <person name="Nobusawa T."/>
            <person name="Narise T."/>
            <person name="Kondo S."/>
            <person name="Saito H."/>
            <person name="Sato R."/>
            <person name="Murakawa M."/>
            <person name="Ihara Y."/>
            <person name="Oshima-Yamada Y."/>
            <person name="Ohtaka K."/>
            <person name="Satoh M."/>
            <person name="Sonobe K."/>
            <person name="Ishii M."/>
            <person name="Ohtani R."/>
            <person name="Kanamori-Sato M."/>
            <person name="Honoki R."/>
            <person name="Miyazaki D."/>
            <person name="Mochizuki H."/>
            <person name="Umetsu J."/>
            <person name="Higashi K."/>
            <person name="Shibata D."/>
            <person name="Kamiya Y."/>
            <person name="Sato N."/>
            <person name="Nakamura Y."/>
            <person name="Tabata S."/>
            <person name="Ida S."/>
            <person name="Kurokawa K."/>
            <person name="Ohta H."/>
        </authorList>
    </citation>
    <scope>NUCLEOTIDE SEQUENCE [LARGE SCALE GENOMIC DNA]</scope>
    <source>
        <strain evidence="1 2">NIES-2285</strain>
    </source>
</reference>
<evidence type="ECO:0000313" key="1">
    <source>
        <dbReference type="EMBL" id="GAQ91681.1"/>
    </source>
</evidence>
<name>A0A1Y1IR10_KLENI</name>
<sequence>MTLCSMAAVTASSVWHPHVLHSGSSARGSSITCNLSNELVATFGLRHYERSNAVNARKEKQVGKLSGIDFLPLKRGYNSNVKRVRQGSGFCAAGAGGPSSNTAESDTKALEAIRDGASALAALDAGFLKTLPQDLQADAKYSGFQLANGPLDREVGDAAAQVLGNLGRAFEALDVKAAAAAAGKLEGAARALPAGSSQRARLGQRLTAFAGPLRSGDKQELKKVANALSTAGQLLAAGAEQKPVPDAPQETQSTGALQGVSPVFVGLGVAAALLTLRTPGPTEGRLCAAGHEILVLTPGVCVKRFKFGPQTGLQEELIRHNRRSPFAHW</sequence>
<dbReference type="Proteomes" id="UP000054558">
    <property type="component" value="Unassembled WGS sequence"/>
</dbReference>
<protein>
    <submittedName>
        <fullName evidence="1">Uncharacterized protein</fullName>
    </submittedName>
</protein>
<organism evidence="1 2">
    <name type="scientific">Klebsormidium nitens</name>
    <name type="common">Green alga</name>
    <name type="synonym">Ulothrix nitens</name>
    <dbReference type="NCBI Taxonomy" id="105231"/>
    <lineage>
        <taxon>Eukaryota</taxon>
        <taxon>Viridiplantae</taxon>
        <taxon>Streptophyta</taxon>
        <taxon>Klebsormidiophyceae</taxon>
        <taxon>Klebsormidiales</taxon>
        <taxon>Klebsormidiaceae</taxon>
        <taxon>Klebsormidium</taxon>
    </lineage>
</organism>
<dbReference type="AlphaFoldDB" id="A0A1Y1IR10"/>
<dbReference type="PANTHER" id="PTHR36802:SF1">
    <property type="entry name" value="OS02G0815400 PROTEIN"/>
    <property type="match status" value="1"/>
</dbReference>
<accession>A0A1Y1IR10</accession>